<protein>
    <submittedName>
        <fullName evidence="3">Aminotransferase class V-fold PLP-dependent enzyme</fullName>
    </submittedName>
</protein>
<feature type="domain" description="Aminotransferase class V" evidence="2">
    <location>
        <begin position="28"/>
        <end position="418"/>
    </location>
</feature>
<organism evidence="3 4">
    <name type="scientific">Candidatus Thiothrix phosphatis</name>
    <dbReference type="NCBI Taxonomy" id="3112415"/>
    <lineage>
        <taxon>Bacteria</taxon>
        <taxon>Pseudomonadati</taxon>
        <taxon>Pseudomonadota</taxon>
        <taxon>Gammaproteobacteria</taxon>
        <taxon>Thiotrichales</taxon>
        <taxon>Thiotrichaceae</taxon>
        <taxon>Thiothrix</taxon>
    </lineage>
</organism>
<accession>A0ABU6CXX2</accession>
<gene>
    <name evidence="3" type="ORF">VSS37_08010</name>
</gene>
<dbReference type="Pfam" id="PF00266">
    <property type="entry name" value="Aminotran_5"/>
    <property type="match status" value="1"/>
</dbReference>
<keyword evidence="4" id="KW-1185">Reference proteome</keyword>
<sequence length="431" mass="46716">MTSLDVQVVRAQFPSLQPGDNAPAPAGFFENAGGSFAPQTVIDRWVDYMTYYKAQPYGPYPAALHGAELIEQATIRMAEFIGAEADEVVLGHSTTLNLAMLALAIRPGLQAGDEIIVSQQDHESNVSPWRRLAEFGVVIREWPLDPVTGLLSLATLAEMLNSNTRWVCFPHSSNIIGAVNDVAAVVQLAHAAGARVLVDGVSYAPHHAVDVKALGVDVYACSLYKIFGPHLGLLYVRRELHGSLANQSLEFLPALYSKFTQPGAPNALRVKLNPGLVNHEEAVAALGIADYFDALYVHHFQAEEAAFGQRVKAVFGLIQQHEAELSQAWMAYVKERPHLGLIGPAIHNTEQRSPTWSLRVEGFEPLALGRALGERGFATQAGSFYAWRCLQALGIDPARGVLRISAAHFNTVEEITALGVALDELCGEARA</sequence>
<dbReference type="RefSeq" id="WP_324694307.1">
    <property type="nucleotide sequence ID" value="NZ_JAYMYJ010000076.1"/>
</dbReference>
<dbReference type="GO" id="GO:0008483">
    <property type="term" value="F:transaminase activity"/>
    <property type="evidence" value="ECO:0007669"/>
    <property type="project" value="UniProtKB-KW"/>
</dbReference>
<dbReference type="InterPro" id="IPR015422">
    <property type="entry name" value="PyrdxlP-dep_Trfase_small"/>
</dbReference>
<evidence type="ECO:0000259" key="2">
    <source>
        <dbReference type="Pfam" id="PF00266"/>
    </source>
</evidence>
<proteinExistence type="predicted"/>
<dbReference type="PANTHER" id="PTHR43586">
    <property type="entry name" value="CYSTEINE DESULFURASE"/>
    <property type="match status" value="1"/>
</dbReference>
<dbReference type="Gene3D" id="3.90.1150.10">
    <property type="entry name" value="Aspartate Aminotransferase, domain 1"/>
    <property type="match status" value="1"/>
</dbReference>
<name>A0ABU6CXX2_9GAMM</name>
<reference evidence="4" key="1">
    <citation type="submission" date="2023-07" db="EMBL/GenBank/DDBJ databases">
        <title>The carbon used by Thiothrix.</title>
        <authorList>
            <person name="Chen L."/>
        </authorList>
    </citation>
    <scope>NUCLEOTIDE SEQUENCE [LARGE SCALE GENOMIC DNA]</scope>
</reference>
<evidence type="ECO:0000313" key="3">
    <source>
        <dbReference type="EMBL" id="MEB4590917.1"/>
    </source>
</evidence>
<dbReference type="InterPro" id="IPR015421">
    <property type="entry name" value="PyrdxlP-dep_Trfase_major"/>
</dbReference>
<keyword evidence="3" id="KW-0032">Aminotransferase</keyword>
<keyword evidence="3" id="KW-0808">Transferase</keyword>
<dbReference type="InterPro" id="IPR015424">
    <property type="entry name" value="PyrdxlP-dep_Trfase"/>
</dbReference>
<keyword evidence="1" id="KW-0663">Pyridoxal phosphate</keyword>
<comment type="caution">
    <text evidence="3">The sequence shown here is derived from an EMBL/GenBank/DDBJ whole genome shotgun (WGS) entry which is preliminary data.</text>
</comment>
<dbReference type="EMBL" id="JAYMYJ010000076">
    <property type="protein sequence ID" value="MEB4590917.1"/>
    <property type="molecule type" value="Genomic_DNA"/>
</dbReference>
<dbReference type="Gene3D" id="3.40.640.10">
    <property type="entry name" value="Type I PLP-dependent aspartate aminotransferase-like (Major domain)"/>
    <property type="match status" value="1"/>
</dbReference>
<dbReference type="PANTHER" id="PTHR43586:SF21">
    <property type="entry name" value="PYRIDOXAL PHOSPHATE (PLP)-DEPENDENT ASPARTATE AMINOTRANSFERASE SUPERFAMILY"/>
    <property type="match status" value="1"/>
</dbReference>
<dbReference type="SUPFAM" id="SSF53383">
    <property type="entry name" value="PLP-dependent transferases"/>
    <property type="match status" value="1"/>
</dbReference>
<evidence type="ECO:0000313" key="4">
    <source>
        <dbReference type="Proteomes" id="UP001308005"/>
    </source>
</evidence>
<dbReference type="Proteomes" id="UP001308005">
    <property type="component" value="Unassembled WGS sequence"/>
</dbReference>
<evidence type="ECO:0000256" key="1">
    <source>
        <dbReference type="ARBA" id="ARBA00022898"/>
    </source>
</evidence>
<dbReference type="InterPro" id="IPR000192">
    <property type="entry name" value="Aminotrans_V_dom"/>
</dbReference>